<proteinExistence type="predicted"/>
<evidence type="ECO:0000256" key="1">
    <source>
        <dbReference type="ARBA" id="ARBA00022729"/>
    </source>
</evidence>
<accession>Q6AMR1</accession>
<dbReference type="InterPro" id="IPR002509">
    <property type="entry name" value="NODB_dom"/>
</dbReference>
<evidence type="ECO:0000313" key="4">
    <source>
        <dbReference type="EMBL" id="CAG36364.1"/>
    </source>
</evidence>
<dbReference type="KEGG" id="dps:DP1635"/>
<feature type="domain" description="NodB homology" evidence="3">
    <location>
        <begin position="90"/>
        <end position="371"/>
    </location>
</feature>
<protein>
    <recommendedName>
        <fullName evidence="3">NodB homology domain-containing protein</fullName>
    </recommendedName>
</protein>
<dbReference type="GO" id="GO:0016810">
    <property type="term" value="F:hydrolase activity, acting on carbon-nitrogen (but not peptide) bonds"/>
    <property type="evidence" value="ECO:0007669"/>
    <property type="project" value="InterPro"/>
</dbReference>
<dbReference type="SUPFAM" id="SSF88713">
    <property type="entry name" value="Glycoside hydrolase/deacetylase"/>
    <property type="match status" value="1"/>
</dbReference>
<sequence length="595" mass="67548">MRNSNYLKKLFFFCFALLWASSSWAHAEEQTFYSISYHDVVDSRDQLTSDTVTIDTLINHFEWLKANDYHPISVDDLLAAQRGTKKLPAKAVLLSWDDGYVSFYTHVLPLLKAYKYPAVLALVGEWLSASPNERVEYGATTLARSRFLSWEQIQEISASNLVELASHSYGLHKEIIADAYGSKIPAAIAHQYEVATGQKETDKEMRQRIYDDLKKNSYLIAKYTGKKPRVMVWPFGNYNTLCQNVAADLGMKIALTLDDLPQANISQLNAVPRYYPVANPLTEILREEMLVSQSQPLRRFIIAPTEEIIDTTDPKEPLYSAFLDRDKSLKPSAVVLAPLVQTPRGKEALFTNQTYPLFLNKLTRLSWYTRARTGVATVLSLDAPLFKADSPQKLTRLFSDMGKNSFVDGLIVENHAAVEEILAGTTKPIKITGNEIKRPWNPNSSRKFRQQLLSKKPTNTLLRGVEAFQQWQPFLDIGVIISPAQMKERSLAKTASLLTYFDYIIIDARTDEQQKCLKAWLARPESRPLFNYIAVLFSYDQESDNGERLAERLLDLSGYGIKNWGYQIDSAVLAKPLLEKIRPAISVRNFPIIAR</sequence>
<dbReference type="PANTHER" id="PTHR34216:SF7">
    <property type="entry name" value="POLY-BETA-1,6-N-ACETYL-D-GLUCOSAMINE N-DEACETYLASE"/>
    <property type="match status" value="1"/>
</dbReference>
<dbReference type="HOGENOM" id="CLU_030024_9_2_7"/>
<dbReference type="Pfam" id="PF01522">
    <property type="entry name" value="Polysacc_deac_1"/>
    <property type="match status" value="1"/>
</dbReference>
<evidence type="ECO:0000259" key="3">
    <source>
        <dbReference type="PROSITE" id="PS51677"/>
    </source>
</evidence>
<dbReference type="RefSeq" id="WP_011188876.1">
    <property type="nucleotide sequence ID" value="NC_006138.1"/>
</dbReference>
<dbReference type="InterPro" id="IPR051398">
    <property type="entry name" value="Polysacch_Deacetylase"/>
</dbReference>
<dbReference type="InterPro" id="IPR011330">
    <property type="entry name" value="Glyco_hydro/deAcase_b/a-brl"/>
</dbReference>
<feature type="signal peptide" evidence="2">
    <location>
        <begin position="1"/>
        <end position="27"/>
    </location>
</feature>
<gene>
    <name evidence="4" type="ordered locus">DP1635</name>
</gene>
<dbReference type="OrthoDB" id="9776235at2"/>
<feature type="chain" id="PRO_5004270659" description="NodB homology domain-containing protein" evidence="2">
    <location>
        <begin position="28"/>
        <end position="595"/>
    </location>
</feature>
<dbReference type="GO" id="GO:0005975">
    <property type="term" value="P:carbohydrate metabolic process"/>
    <property type="evidence" value="ECO:0007669"/>
    <property type="project" value="InterPro"/>
</dbReference>
<dbReference type="Gene3D" id="3.20.20.370">
    <property type="entry name" value="Glycoside hydrolase/deacetylase"/>
    <property type="match status" value="1"/>
</dbReference>
<reference evidence="5" key="1">
    <citation type="journal article" date="2004" name="Environ. Microbiol.">
        <title>The genome of Desulfotalea psychrophila, a sulfate-reducing bacterium from permanently cold Arctic sediments.</title>
        <authorList>
            <person name="Rabus R."/>
            <person name="Ruepp A."/>
            <person name="Frickey T."/>
            <person name="Rattei T."/>
            <person name="Fartmann B."/>
            <person name="Stark M."/>
            <person name="Bauer M."/>
            <person name="Zibat A."/>
            <person name="Lombardot T."/>
            <person name="Becker I."/>
            <person name="Amann J."/>
            <person name="Gellner K."/>
            <person name="Teeling H."/>
            <person name="Leuschner W.D."/>
            <person name="Gloeckner F.-O."/>
            <person name="Lupas A.N."/>
            <person name="Amann R."/>
            <person name="Klenk H.-P."/>
        </authorList>
    </citation>
    <scope>NUCLEOTIDE SEQUENCE [LARGE SCALE GENOMIC DNA]</scope>
    <source>
        <strain evidence="5">DSM 12343 / LSv54</strain>
    </source>
</reference>
<organism evidence="4 5">
    <name type="scientific">Desulfotalea psychrophila (strain LSv54 / DSM 12343)</name>
    <dbReference type="NCBI Taxonomy" id="177439"/>
    <lineage>
        <taxon>Bacteria</taxon>
        <taxon>Pseudomonadati</taxon>
        <taxon>Thermodesulfobacteriota</taxon>
        <taxon>Desulfobulbia</taxon>
        <taxon>Desulfobulbales</taxon>
        <taxon>Desulfocapsaceae</taxon>
        <taxon>Desulfotalea</taxon>
    </lineage>
</organism>
<evidence type="ECO:0000313" key="5">
    <source>
        <dbReference type="Proteomes" id="UP000000602"/>
    </source>
</evidence>
<dbReference type="AlphaFoldDB" id="Q6AMR1"/>
<dbReference type="InterPro" id="IPR023854">
    <property type="entry name" value="PGA_deacetylase_PgaB"/>
</dbReference>
<dbReference type="PROSITE" id="PS51677">
    <property type="entry name" value="NODB"/>
    <property type="match status" value="1"/>
</dbReference>
<dbReference type="PANTHER" id="PTHR34216">
    <property type="match status" value="1"/>
</dbReference>
<dbReference type="EMBL" id="CR522870">
    <property type="protein sequence ID" value="CAG36364.1"/>
    <property type="molecule type" value="Genomic_DNA"/>
</dbReference>
<name>Q6AMR1_DESPS</name>
<dbReference type="NCBIfam" id="TIGR03938">
    <property type="entry name" value="deacetyl_PgaB"/>
    <property type="match status" value="1"/>
</dbReference>
<dbReference type="eggNOG" id="COG0726">
    <property type="taxonomic scope" value="Bacteria"/>
</dbReference>
<keyword evidence="5" id="KW-1185">Reference proteome</keyword>
<dbReference type="GO" id="GO:0043708">
    <property type="term" value="P:cell adhesion involved in biofilm formation"/>
    <property type="evidence" value="ECO:0007669"/>
    <property type="project" value="InterPro"/>
</dbReference>
<dbReference type="Proteomes" id="UP000000602">
    <property type="component" value="Chromosome"/>
</dbReference>
<keyword evidence="1 2" id="KW-0732">Signal</keyword>
<evidence type="ECO:0000256" key="2">
    <source>
        <dbReference type="SAM" id="SignalP"/>
    </source>
</evidence>
<dbReference type="STRING" id="177439.DP1635"/>
<dbReference type="CDD" id="cd10964">
    <property type="entry name" value="CE4_PgaB_5s"/>
    <property type="match status" value="1"/>
</dbReference>